<organism evidence="2 3">
    <name type="scientific">Saguinus oedipus</name>
    <name type="common">Cotton-top tamarin</name>
    <name type="synonym">Oedipomidas oedipus</name>
    <dbReference type="NCBI Taxonomy" id="9490"/>
    <lineage>
        <taxon>Eukaryota</taxon>
        <taxon>Metazoa</taxon>
        <taxon>Chordata</taxon>
        <taxon>Craniata</taxon>
        <taxon>Vertebrata</taxon>
        <taxon>Euteleostomi</taxon>
        <taxon>Mammalia</taxon>
        <taxon>Eutheria</taxon>
        <taxon>Euarchontoglires</taxon>
        <taxon>Primates</taxon>
        <taxon>Haplorrhini</taxon>
        <taxon>Platyrrhini</taxon>
        <taxon>Cebidae</taxon>
        <taxon>Callitrichinae</taxon>
        <taxon>Saguinus</taxon>
    </lineage>
</organism>
<feature type="compositionally biased region" description="Low complexity" evidence="1">
    <location>
        <begin position="17"/>
        <end position="27"/>
    </location>
</feature>
<feature type="region of interest" description="Disordered" evidence="1">
    <location>
        <begin position="1"/>
        <end position="99"/>
    </location>
</feature>
<accession>A0ABQ9VP45</accession>
<dbReference type="Proteomes" id="UP001266305">
    <property type="component" value="Unassembled WGS sequence"/>
</dbReference>
<name>A0ABQ9VP45_SAGOE</name>
<evidence type="ECO:0000256" key="1">
    <source>
        <dbReference type="SAM" id="MobiDB-lite"/>
    </source>
</evidence>
<evidence type="ECO:0000313" key="2">
    <source>
        <dbReference type="EMBL" id="KAK2110664.1"/>
    </source>
</evidence>
<comment type="caution">
    <text evidence="2">The sequence shown here is derived from an EMBL/GenBank/DDBJ whole genome shotgun (WGS) entry which is preliminary data.</text>
</comment>
<evidence type="ECO:0000313" key="3">
    <source>
        <dbReference type="Proteomes" id="UP001266305"/>
    </source>
</evidence>
<dbReference type="EMBL" id="JASSZA010000005">
    <property type="protein sequence ID" value="KAK2110664.1"/>
    <property type="molecule type" value="Genomic_DNA"/>
</dbReference>
<reference evidence="2 3" key="1">
    <citation type="submission" date="2023-05" db="EMBL/GenBank/DDBJ databases">
        <title>B98-5 Cell Line De Novo Hybrid Assembly: An Optical Mapping Approach.</title>
        <authorList>
            <person name="Kananen K."/>
            <person name="Auerbach J.A."/>
            <person name="Kautto E."/>
            <person name="Blachly J.S."/>
        </authorList>
    </citation>
    <scope>NUCLEOTIDE SEQUENCE [LARGE SCALE GENOMIC DNA]</scope>
    <source>
        <strain evidence="2">B95-8</strain>
        <tissue evidence="2">Cell line</tissue>
    </source>
</reference>
<proteinExistence type="predicted"/>
<sequence length="155" mass="16864">MYPNVEPRNLTEQVTHAAASSSSLLFATQDPGAEEPGSQNSRIVTPFYHLPSHPPTESKSFDYSRPSDGRSPLTSQADRPPCLRTGSGPSRGHGGDVGPRRWVSHCHPAMLHGQHLDTHHPGLGHCCMDPVQYPLPEEVDVLVNIDGHGNHVPPY</sequence>
<protein>
    <submittedName>
        <fullName evidence="2">Uncharacterized protein</fullName>
    </submittedName>
</protein>
<gene>
    <name evidence="2" type="ORF">P7K49_010410</name>
</gene>
<keyword evidence="3" id="KW-1185">Reference proteome</keyword>
<feature type="compositionally biased region" description="Basic and acidic residues" evidence="1">
    <location>
        <begin position="59"/>
        <end position="68"/>
    </location>
</feature>